<name>A0A7U2ERK5_PHANO</name>
<evidence type="ECO:0000313" key="2">
    <source>
        <dbReference type="Proteomes" id="UP000663193"/>
    </source>
</evidence>
<organism evidence="1 2">
    <name type="scientific">Phaeosphaeria nodorum (strain SN15 / ATCC MYA-4574 / FGSC 10173)</name>
    <name type="common">Glume blotch fungus</name>
    <name type="synonym">Parastagonospora nodorum</name>
    <dbReference type="NCBI Taxonomy" id="321614"/>
    <lineage>
        <taxon>Eukaryota</taxon>
        <taxon>Fungi</taxon>
        <taxon>Dikarya</taxon>
        <taxon>Ascomycota</taxon>
        <taxon>Pezizomycotina</taxon>
        <taxon>Dothideomycetes</taxon>
        <taxon>Pleosporomycetidae</taxon>
        <taxon>Pleosporales</taxon>
        <taxon>Pleosporineae</taxon>
        <taxon>Phaeosphaeriaceae</taxon>
        <taxon>Parastagonospora</taxon>
    </lineage>
</organism>
<dbReference type="Proteomes" id="UP000663193">
    <property type="component" value="Chromosome 1"/>
</dbReference>
<evidence type="ECO:0000313" key="1">
    <source>
        <dbReference type="EMBL" id="QRC90648.1"/>
    </source>
</evidence>
<dbReference type="VEuPathDB" id="FungiDB:JI435_425790"/>
<accession>A0A7U2ERK5</accession>
<protein>
    <submittedName>
        <fullName evidence="1">Uncharacterized protein</fullName>
    </submittedName>
</protein>
<dbReference type="EMBL" id="CP069023">
    <property type="protein sequence ID" value="QRC90648.1"/>
    <property type="molecule type" value="Genomic_DNA"/>
</dbReference>
<sequence>MDHSLPAATILLSPIAKSTMPQRGCSRPLGEDGDEPAIHGTRFLPWHRTIGRRVQALHFVFSLRHSSTAALHSVRRIQNETTPGARLWPTCIIRIRELPSPTPET</sequence>
<dbReference type="AlphaFoldDB" id="A0A7U2ERK5"/>
<reference evidence="2" key="1">
    <citation type="journal article" date="2021" name="BMC Genomics">
        <title>Chromosome-level genome assembly and manually-curated proteome of model necrotroph Parastagonospora nodorum Sn15 reveals a genome-wide trove of candidate effector homologs, and redundancy of virulence-related functions within an accessory chromosome.</title>
        <authorList>
            <person name="Bertazzoni S."/>
            <person name="Jones D.A.B."/>
            <person name="Phan H.T."/>
            <person name="Tan K.-C."/>
            <person name="Hane J.K."/>
        </authorList>
    </citation>
    <scope>NUCLEOTIDE SEQUENCE [LARGE SCALE GENOMIC DNA]</scope>
    <source>
        <strain evidence="2">SN15 / ATCC MYA-4574 / FGSC 10173)</strain>
    </source>
</reference>
<proteinExistence type="predicted"/>
<gene>
    <name evidence="1" type="ORF">JI435_425790</name>
</gene>
<keyword evidence="2" id="KW-1185">Reference proteome</keyword>